<sequence length="83" mass="8821">MRFQTTPAEVFVPEQPTLSITAAIAPEVAGGLHSLAEKHLAKAGQEDHRRTGDVITNTFTGTSSGTVIQIGKVHGQVNDNRGR</sequence>
<reference evidence="1 2" key="1">
    <citation type="submission" date="2023-11" db="EMBL/GenBank/DDBJ databases">
        <title>Lentzea sokolovensis, sp. nov., Lentzea kristufkii, sp. nov., and Lentzea miocenensis, sp. nov., rare actinobacteria from Sokolov Coal Basin, Miocene lacustrine sediment, Czech Republic.</title>
        <authorList>
            <person name="Lara A."/>
            <person name="Kotroba L."/>
            <person name="Nouioui I."/>
            <person name="Neumann-Schaal M."/>
            <person name="Mast Y."/>
            <person name="Chronakova A."/>
        </authorList>
    </citation>
    <scope>NUCLEOTIDE SEQUENCE [LARGE SCALE GENOMIC DNA]</scope>
    <source>
        <strain evidence="1 2">BCCO 10_0856</strain>
    </source>
</reference>
<organism evidence="1 2">
    <name type="scientific">Lentzea miocenica</name>
    <dbReference type="NCBI Taxonomy" id="3095431"/>
    <lineage>
        <taxon>Bacteria</taxon>
        <taxon>Bacillati</taxon>
        <taxon>Actinomycetota</taxon>
        <taxon>Actinomycetes</taxon>
        <taxon>Pseudonocardiales</taxon>
        <taxon>Pseudonocardiaceae</taxon>
        <taxon>Lentzea</taxon>
    </lineage>
</organism>
<gene>
    <name evidence="1" type="ORF">SK803_28235</name>
</gene>
<dbReference type="Proteomes" id="UP001285521">
    <property type="component" value="Unassembled WGS sequence"/>
</dbReference>
<protein>
    <submittedName>
        <fullName evidence="1">Uncharacterized protein</fullName>
    </submittedName>
</protein>
<keyword evidence="2" id="KW-1185">Reference proteome</keyword>
<dbReference type="RefSeq" id="WP_319969146.1">
    <property type="nucleotide sequence ID" value="NZ_JAXAVW010000024.1"/>
</dbReference>
<comment type="caution">
    <text evidence="1">The sequence shown here is derived from an EMBL/GenBank/DDBJ whole genome shotgun (WGS) entry which is preliminary data.</text>
</comment>
<name>A0ABU4T7I9_9PSEU</name>
<evidence type="ECO:0000313" key="1">
    <source>
        <dbReference type="EMBL" id="MDX8034125.1"/>
    </source>
</evidence>
<accession>A0ABU4T7I9</accession>
<proteinExistence type="predicted"/>
<dbReference type="EMBL" id="JAXAVW010000024">
    <property type="protein sequence ID" value="MDX8034125.1"/>
    <property type="molecule type" value="Genomic_DNA"/>
</dbReference>
<reference evidence="1 2" key="2">
    <citation type="submission" date="2023-11" db="EMBL/GenBank/DDBJ databases">
        <authorList>
            <person name="Lara A.C."/>
            <person name="Chronakova A."/>
        </authorList>
    </citation>
    <scope>NUCLEOTIDE SEQUENCE [LARGE SCALE GENOMIC DNA]</scope>
    <source>
        <strain evidence="1 2">BCCO 10_0856</strain>
    </source>
</reference>
<evidence type="ECO:0000313" key="2">
    <source>
        <dbReference type="Proteomes" id="UP001285521"/>
    </source>
</evidence>